<accession>A0AAW1GNL8</accession>
<dbReference type="PANTHER" id="PTHR45764:SF38">
    <property type="entry name" value="BZIP TRANSCRIPTION FACTOR 44"/>
    <property type="match status" value="1"/>
</dbReference>
<evidence type="ECO:0000256" key="1">
    <source>
        <dbReference type="ARBA" id="ARBA00004123"/>
    </source>
</evidence>
<dbReference type="EMBL" id="JBDFQZ010000014">
    <property type="protein sequence ID" value="KAK9665119.1"/>
    <property type="molecule type" value="Genomic_DNA"/>
</dbReference>
<dbReference type="CDD" id="cd14702">
    <property type="entry name" value="bZIP_plant_GBF1"/>
    <property type="match status" value="1"/>
</dbReference>
<keyword evidence="4" id="KW-0804">Transcription</keyword>
<dbReference type="Proteomes" id="UP001443914">
    <property type="component" value="Unassembled WGS sequence"/>
</dbReference>
<reference evidence="8" key="1">
    <citation type="submission" date="2024-03" db="EMBL/GenBank/DDBJ databases">
        <title>WGS assembly of Saponaria officinalis var. Norfolk2.</title>
        <authorList>
            <person name="Jenkins J."/>
            <person name="Shu S."/>
            <person name="Grimwood J."/>
            <person name="Barry K."/>
            <person name="Goodstein D."/>
            <person name="Schmutz J."/>
            <person name="Leebens-Mack J."/>
            <person name="Osbourn A."/>
        </authorList>
    </citation>
    <scope>NUCLEOTIDE SEQUENCE [LARGE SCALE GENOMIC DNA]</scope>
    <source>
        <strain evidence="8">JIC</strain>
    </source>
</reference>
<keyword evidence="5" id="KW-0539">Nucleus</keyword>
<keyword evidence="2" id="KW-0805">Transcription regulation</keyword>
<dbReference type="PROSITE" id="PS00036">
    <property type="entry name" value="BZIP_BASIC"/>
    <property type="match status" value="1"/>
</dbReference>
<protein>
    <recommendedName>
        <fullName evidence="7">BZIP domain-containing protein</fullName>
    </recommendedName>
</protein>
<feature type="region of interest" description="Disordered" evidence="6">
    <location>
        <begin position="1"/>
        <end position="51"/>
    </location>
</feature>
<gene>
    <name evidence="8" type="ORF">RND81_14G091500</name>
</gene>
<evidence type="ECO:0000256" key="5">
    <source>
        <dbReference type="ARBA" id="ARBA00023242"/>
    </source>
</evidence>
<evidence type="ECO:0000256" key="6">
    <source>
        <dbReference type="SAM" id="MobiDB-lite"/>
    </source>
</evidence>
<dbReference type="GO" id="GO:0000976">
    <property type="term" value="F:transcription cis-regulatory region binding"/>
    <property type="evidence" value="ECO:0007669"/>
    <property type="project" value="TreeGrafter"/>
</dbReference>
<organism evidence="8 9">
    <name type="scientific">Saponaria officinalis</name>
    <name type="common">Common soapwort</name>
    <name type="synonym">Lychnis saponaria</name>
    <dbReference type="NCBI Taxonomy" id="3572"/>
    <lineage>
        <taxon>Eukaryota</taxon>
        <taxon>Viridiplantae</taxon>
        <taxon>Streptophyta</taxon>
        <taxon>Embryophyta</taxon>
        <taxon>Tracheophyta</taxon>
        <taxon>Spermatophyta</taxon>
        <taxon>Magnoliopsida</taxon>
        <taxon>eudicotyledons</taxon>
        <taxon>Gunneridae</taxon>
        <taxon>Pentapetalae</taxon>
        <taxon>Caryophyllales</taxon>
        <taxon>Caryophyllaceae</taxon>
        <taxon>Caryophylleae</taxon>
        <taxon>Saponaria</taxon>
    </lineage>
</organism>
<evidence type="ECO:0000256" key="4">
    <source>
        <dbReference type="ARBA" id="ARBA00023163"/>
    </source>
</evidence>
<dbReference type="PANTHER" id="PTHR45764">
    <property type="entry name" value="BZIP TRANSCRIPTION FACTOR 44"/>
    <property type="match status" value="1"/>
</dbReference>
<feature type="domain" description="BZIP" evidence="7">
    <location>
        <begin position="25"/>
        <end position="88"/>
    </location>
</feature>
<sequence length="165" mass="18759">MTSSVTSSQNQNSSSSEEMQMQMMDERKRKRMISNRESARRSRQRKQKHLDDLTTQVGNLRKSNGQILKAISVTTQQFLKVEAENSILRAQMLELSNRLHSLEEIKTVLGSPSQNSNNNIHGNLGGFGEEMLFPFVEENNLVMNPWNSVCMNQAIMAASADMFNY</sequence>
<dbReference type="GO" id="GO:0046982">
    <property type="term" value="F:protein heterodimerization activity"/>
    <property type="evidence" value="ECO:0007669"/>
    <property type="project" value="UniProtKB-ARBA"/>
</dbReference>
<proteinExistence type="predicted"/>
<evidence type="ECO:0000313" key="8">
    <source>
        <dbReference type="EMBL" id="KAK9665119.1"/>
    </source>
</evidence>
<dbReference type="PROSITE" id="PS50217">
    <property type="entry name" value="BZIP"/>
    <property type="match status" value="1"/>
</dbReference>
<dbReference type="InterPro" id="IPR045314">
    <property type="entry name" value="bZIP_plant_GBF1"/>
</dbReference>
<evidence type="ECO:0000256" key="2">
    <source>
        <dbReference type="ARBA" id="ARBA00023015"/>
    </source>
</evidence>
<dbReference type="FunFam" id="1.20.5.170:FF:000020">
    <property type="entry name" value="BZIP transcription factor"/>
    <property type="match status" value="1"/>
</dbReference>
<keyword evidence="9" id="KW-1185">Reference proteome</keyword>
<evidence type="ECO:0000313" key="9">
    <source>
        <dbReference type="Proteomes" id="UP001443914"/>
    </source>
</evidence>
<keyword evidence="3" id="KW-0238">DNA-binding</keyword>
<dbReference type="SMART" id="SM00338">
    <property type="entry name" value="BRLZ"/>
    <property type="match status" value="1"/>
</dbReference>
<evidence type="ECO:0000256" key="3">
    <source>
        <dbReference type="ARBA" id="ARBA00023125"/>
    </source>
</evidence>
<dbReference type="GO" id="GO:0005634">
    <property type="term" value="C:nucleus"/>
    <property type="evidence" value="ECO:0007669"/>
    <property type="project" value="UniProtKB-SubCell"/>
</dbReference>
<dbReference type="GO" id="GO:0003700">
    <property type="term" value="F:DNA-binding transcription factor activity"/>
    <property type="evidence" value="ECO:0007669"/>
    <property type="project" value="InterPro"/>
</dbReference>
<dbReference type="InterPro" id="IPR046347">
    <property type="entry name" value="bZIP_sf"/>
</dbReference>
<dbReference type="InterPro" id="IPR004827">
    <property type="entry name" value="bZIP"/>
</dbReference>
<comment type="subcellular location">
    <subcellularLocation>
        <location evidence="1">Nucleus</location>
    </subcellularLocation>
</comment>
<dbReference type="Pfam" id="PF00170">
    <property type="entry name" value="bZIP_1"/>
    <property type="match status" value="1"/>
</dbReference>
<name>A0AAW1GNL8_SAPOF</name>
<dbReference type="SUPFAM" id="SSF57959">
    <property type="entry name" value="Leucine zipper domain"/>
    <property type="match status" value="1"/>
</dbReference>
<dbReference type="GO" id="GO:0045893">
    <property type="term" value="P:positive regulation of DNA-templated transcription"/>
    <property type="evidence" value="ECO:0007669"/>
    <property type="project" value="TreeGrafter"/>
</dbReference>
<evidence type="ECO:0000259" key="7">
    <source>
        <dbReference type="PROSITE" id="PS50217"/>
    </source>
</evidence>
<feature type="compositionally biased region" description="Low complexity" evidence="6">
    <location>
        <begin position="1"/>
        <end position="23"/>
    </location>
</feature>
<dbReference type="Gene3D" id="1.20.5.170">
    <property type="match status" value="1"/>
</dbReference>
<dbReference type="AlphaFoldDB" id="A0AAW1GNL8"/>
<comment type="caution">
    <text evidence="8">The sequence shown here is derived from an EMBL/GenBank/DDBJ whole genome shotgun (WGS) entry which is preliminary data.</text>
</comment>